<keyword evidence="5 7" id="KW-1133">Transmembrane helix</keyword>
<name>A0A4Q5J7F6_9ACTN</name>
<keyword evidence="2" id="KW-0813">Transport</keyword>
<evidence type="ECO:0000313" key="10">
    <source>
        <dbReference type="Proteomes" id="UP000291189"/>
    </source>
</evidence>
<proteinExistence type="predicted"/>
<dbReference type="Proteomes" id="UP000291189">
    <property type="component" value="Unassembled WGS sequence"/>
</dbReference>
<evidence type="ECO:0000256" key="7">
    <source>
        <dbReference type="SAM" id="Phobius"/>
    </source>
</evidence>
<dbReference type="GO" id="GO:0022857">
    <property type="term" value="F:transmembrane transporter activity"/>
    <property type="evidence" value="ECO:0007669"/>
    <property type="project" value="InterPro"/>
</dbReference>
<keyword evidence="3" id="KW-1003">Cell membrane</keyword>
<feature type="transmembrane region" description="Helical" evidence="7">
    <location>
        <begin position="200"/>
        <end position="227"/>
    </location>
</feature>
<dbReference type="PANTHER" id="PTHR23513">
    <property type="entry name" value="INTEGRAL MEMBRANE EFFLUX PROTEIN-RELATED"/>
    <property type="match status" value="1"/>
</dbReference>
<evidence type="ECO:0000256" key="3">
    <source>
        <dbReference type="ARBA" id="ARBA00022475"/>
    </source>
</evidence>
<dbReference type="Gene3D" id="1.20.1250.20">
    <property type="entry name" value="MFS general substrate transporter like domains"/>
    <property type="match status" value="2"/>
</dbReference>
<sequence>MIAIPWFVLTTTDSPTLTGLVAFAEMAPLVVMKALAGPLIDRIGARRVAIGADLGSFVVVGLVPLLHLFGALTFPALLGLVAVAGALRGPGDGAKGAMVPALVRHGGVPMERATGLSAAVERTASMVGTAFAGALVALAGPTTALVVDAGSFLLSGLILLATTRALAGDRIAGDPAAEGDDAPYLTRLRAGWDFLRQDKVLLGICVMVALTNLIDQAFTVVLVPVWAKETGGGAAAIGLLFAVFSGASIGGAVLASAFADRLPRYSTYLVAFLVGGAPRFLVLAFDAPLWAVLAVMVAGGFASGFINPVLGAVIFERIPDHLVGRVSALNTALCWSLIPLGGVVGGLLIGGAGLSLAMLACGAAYFAVTMLPALQPRWRELDERPERVLAA</sequence>
<dbReference type="Pfam" id="PF05977">
    <property type="entry name" value="MFS_3"/>
    <property type="match status" value="1"/>
</dbReference>
<dbReference type="SUPFAM" id="SSF103473">
    <property type="entry name" value="MFS general substrate transporter"/>
    <property type="match status" value="1"/>
</dbReference>
<comment type="subcellular location">
    <subcellularLocation>
        <location evidence="1">Cell inner membrane</location>
        <topology evidence="1">Multi-pass membrane protein</topology>
    </subcellularLocation>
</comment>
<evidence type="ECO:0000256" key="4">
    <source>
        <dbReference type="ARBA" id="ARBA00022692"/>
    </source>
</evidence>
<keyword evidence="10" id="KW-1185">Reference proteome</keyword>
<feature type="transmembrane region" description="Helical" evidence="7">
    <location>
        <begin position="291"/>
        <end position="315"/>
    </location>
</feature>
<accession>A0A4Q5J7F6</accession>
<feature type="transmembrane region" description="Helical" evidence="7">
    <location>
        <begin position="265"/>
        <end position="285"/>
    </location>
</feature>
<comment type="caution">
    <text evidence="9">The sequence shown here is derived from an EMBL/GenBank/DDBJ whole genome shotgun (WGS) entry which is preliminary data.</text>
</comment>
<dbReference type="PROSITE" id="PS50850">
    <property type="entry name" value="MFS"/>
    <property type="match status" value="1"/>
</dbReference>
<feature type="domain" description="Major facilitator superfamily (MFS) profile" evidence="8">
    <location>
        <begin position="1"/>
        <end position="379"/>
    </location>
</feature>
<dbReference type="CDD" id="cd06173">
    <property type="entry name" value="MFS_MefA_like"/>
    <property type="match status" value="1"/>
</dbReference>
<feature type="transmembrane region" description="Helical" evidence="7">
    <location>
        <begin position="16"/>
        <end position="36"/>
    </location>
</feature>
<dbReference type="InterPro" id="IPR020846">
    <property type="entry name" value="MFS_dom"/>
</dbReference>
<reference evidence="9 10" key="1">
    <citation type="submission" date="2019-01" db="EMBL/GenBank/DDBJ databases">
        <title>Nocardioides guangzhouensis sp. nov., an actinobacterium isolated from soil.</title>
        <authorList>
            <person name="Fu Y."/>
            <person name="Cai Y."/>
            <person name="Lin Z."/>
            <person name="Chen P."/>
        </authorList>
    </citation>
    <scope>NUCLEOTIDE SEQUENCE [LARGE SCALE GENOMIC DNA]</scope>
    <source>
        <strain evidence="9 10">NBRC 105384</strain>
    </source>
</reference>
<feature type="transmembrane region" description="Helical" evidence="7">
    <location>
        <begin position="130"/>
        <end position="160"/>
    </location>
</feature>
<feature type="transmembrane region" description="Helical" evidence="7">
    <location>
        <begin position="355"/>
        <end position="374"/>
    </location>
</feature>
<feature type="transmembrane region" description="Helical" evidence="7">
    <location>
        <begin position="233"/>
        <end position="258"/>
    </location>
</feature>
<evidence type="ECO:0000256" key="2">
    <source>
        <dbReference type="ARBA" id="ARBA00022448"/>
    </source>
</evidence>
<keyword evidence="4 7" id="KW-0812">Transmembrane</keyword>
<evidence type="ECO:0000256" key="6">
    <source>
        <dbReference type="ARBA" id="ARBA00023136"/>
    </source>
</evidence>
<gene>
    <name evidence="9" type="ORF">ETU37_03145</name>
</gene>
<dbReference type="InterPro" id="IPR010290">
    <property type="entry name" value="TM_effector"/>
</dbReference>
<dbReference type="EMBL" id="SDPU01000010">
    <property type="protein sequence ID" value="RYU14637.1"/>
    <property type="molecule type" value="Genomic_DNA"/>
</dbReference>
<dbReference type="OrthoDB" id="9793136at2"/>
<evidence type="ECO:0000259" key="8">
    <source>
        <dbReference type="PROSITE" id="PS50850"/>
    </source>
</evidence>
<keyword evidence="6 7" id="KW-0472">Membrane</keyword>
<dbReference type="InterPro" id="IPR036259">
    <property type="entry name" value="MFS_trans_sf"/>
</dbReference>
<evidence type="ECO:0000256" key="5">
    <source>
        <dbReference type="ARBA" id="ARBA00022989"/>
    </source>
</evidence>
<dbReference type="PANTHER" id="PTHR23513:SF9">
    <property type="entry name" value="ENTEROBACTIN EXPORTER ENTS"/>
    <property type="match status" value="1"/>
</dbReference>
<dbReference type="AlphaFoldDB" id="A0A4Q5J7F6"/>
<evidence type="ECO:0000313" key="9">
    <source>
        <dbReference type="EMBL" id="RYU14637.1"/>
    </source>
</evidence>
<feature type="transmembrane region" description="Helical" evidence="7">
    <location>
        <begin position="327"/>
        <end position="349"/>
    </location>
</feature>
<evidence type="ECO:0000256" key="1">
    <source>
        <dbReference type="ARBA" id="ARBA00004429"/>
    </source>
</evidence>
<protein>
    <submittedName>
        <fullName evidence="9">MFS transporter</fullName>
    </submittedName>
</protein>
<dbReference type="GO" id="GO:0005886">
    <property type="term" value="C:plasma membrane"/>
    <property type="evidence" value="ECO:0007669"/>
    <property type="project" value="UniProtKB-SubCell"/>
</dbReference>
<feature type="transmembrane region" description="Helical" evidence="7">
    <location>
        <begin position="48"/>
        <end position="69"/>
    </location>
</feature>
<organism evidence="9 10">
    <name type="scientific">Nocardioides iriomotensis</name>
    <dbReference type="NCBI Taxonomy" id="715784"/>
    <lineage>
        <taxon>Bacteria</taxon>
        <taxon>Bacillati</taxon>
        <taxon>Actinomycetota</taxon>
        <taxon>Actinomycetes</taxon>
        <taxon>Propionibacteriales</taxon>
        <taxon>Nocardioidaceae</taxon>
        <taxon>Nocardioides</taxon>
    </lineage>
</organism>